<protein>
    <recommendedName>
        <fullName evidence="5 10">Dihydropteroate synthase</fullName>
        <shortName evidence="10">DHPS</shortName>
        <ecNumber evidence="5 10">2.5.1.15</ecNumber>
    </recommendedName>
    <alternativeName>
        <fullName evidence="10">Dihydropteroate pyrophosphorylase</fullName>
    </alternativeName>
</protein>
<evidence type="ECO:0000256" key="5">
    <source>
        <dbReference type="ARBA" id="ARBA00012458"/>
    </source>
</evidence>
<accession>A0ABY4BU21</accession>
<comment type="catalytic activity">
    <reaction evidence="1">
        <text>(7,8-dihydropterin-6-yl)methyl diphosphate + 4-aminobenzoate = 7,8-dihydropteroate + diphosphate</text>
        <dbReference type="Rhea" id="RHEA:19949"/>
        <dbReference type="ChEBI" id="CHEBI:17836"/>
        <dbReference type="ChEBI" id="CHEBI:17839"/>
        <dbReference type="ChEBI" id="CHEBI:33019"/>
        <dbReference type="ChEBI" id="CHEBI:72950"/>
        <dbReference type="EC" id="2.5.1.15"/>
    </reaction>
</comment>
<evidence type="ECO:0000256" key="4">
    <source>
        <dbReference type="ARBA" id="ARBA00009503"/>
    </source>
</evidence>
<dbReference type="InterPro" id="IPR011005">
    <property type="entry name" value="Dihydropteroate_synth-like_sf"/>
</dbReference>
<dbReference type="Pfam" id="PF00809">
    <property type="entry name" value="Pterin_bind"/>
    <property type="match status" value="1"/>
</dbReference>
<organism evidence="12 13">
    <name type="scientific">Agromyces larvae</name>
    <dbReference type="NCBI Taxonomy" id="2929802"/>
    <lineage>
        <taxon>Bacteria</taxon>
        <taxon>Bacillati</taxon>
        <taxon>Actinomycetota</taxon>
        <taxon>Actinomycetes</taxon>
        <taxon>Micrococcales</taxon>
        <taxon>Microbacteriaceae</taxon>
        <taxon>Agromyces</taxon>
    </lineage>
</organism>
<keyword evidence="13" id="KW-1185">Reference proteome</keyword>
<dbReference type="Gene3D" id="3.20.20.20">
    <property type="entry name" value="Dihydropteroate synthase-like"/>
    <property type="match status" value="1"/>
</dbReference>
<evidence type="ECO:0000313" key="13">
    <source>
        <dbReference type="Proteomes" id="UP000832097"/>
    </source>
</evidence>
<gene>
    <name evidence="12" type="primary">folP</name>
    <name evidence="12" type="ORF">MTO99_10935</name>
</gene>
<keyword evidence="6 10" id="KW-0808">Transferase</keyword>
<keyword evidence="9 10" id="KW-0289">Folate biosynthesis</keyword>
<keyword evidence="7 10" id="KW-0479">Metal-binding</keyword>
<dbReference type="Proteomes" id="UP000832097">
    <property type="component" value="Chromosome"/>
</dbReference>
<sequence>MREPAADASAPAPAAGGAATLVMGVVNVTPDSFSDGGRWFDTDQAIVHGLELVEQGADLVDVGGESTRPGAARVDPAEELRRVVPVIRELAGRGIRVSVDTMRAATAEAAVDAGAWLINDVSAGLADDAMAEIAAASGVHYVAMHWRGHSDRMDRLAEYDDVAGEVRDELASRVDALVAAGVAPEHIVLDPGLGFAKRGDQNWQLLGRLDELQALGFPVLVGASRKRFLGALLPDEASVDERDLPTAVVSVLAAQQGAWAVRVHDVVATRRALDVLGAWQSGRRG</sequence>
<evidence type="ECO:0000256" key="10">
    <source>
        <dbReference type="RuleBase" id="RU361205"/>
    </source>
</evidence>
<dbReference type="InterPro" id="IPR045031">
    <property type="entry name" value="DHP_synth-like"/>
</dbReference>
<dbReference type="RefSeq" id="WP_243553640.1">
    <property type="nucleotide sequence ID" value="NZ_CP094528.1"/>
</dbReference>
<evidence type="ECO:0000313" key="12">
    <source>
        <dbReference type="EMBL" id="UOE42708.1"/>
    </source>
</evidence>
<dbReference type="PROSITE" id="PS00792">
    <property type="entry name" value="DHPS_1"/>
    <property type="match status" value="1"/>
</dbReference>
<dbReference type="SUPFAM" id="SSF51717">
    <property type="entry name" value="Dihydropteroate synthetase-like"/>
    <property type="match status" value="1"/>
</dbReference>
<dbReference type="InterPro" id="IPR000489">
    <property type="entry name" value="Pterin-binding_dom"/>
</dbReference>
<evidence type="ECO:0000256" key="2">
    <source>
        <dbReference type="ARBA" id="ARBA00001946"/>
    </source>
</evidence>
<comment type="cofactor">
    <cofactor evidence="2 10">
        <name>Mg(2+)</name>
        <dbReference type="ChEBI" id="CHEBI:18420"/>
    </cofactor>
</comment>
<dbReference type="PANTHER" id="PTHR20941:SF1">
    <property type="entry name" value="FOLIC ACID SYNTHESIS PROTEIN FOL1"/>
    <property type="match status" value="1"/>
</dbReference>
<dbReference type="PROSITE" id="PS00793">
    <property type="entry name" value="DHPS_2"/>
    <property type="match status" value="1"/>
</dbReference>
<evidence type="ECO:0000256" key="3">
    <source>
        <dbReference type="ARBA" id="ARBA00004763"/>
    </source>
</evidence>
<evidence type="ECO:0000256" key="6">
    <source>
        <dbReference type="ARBA" id="ARBA00022679"/>
    </source>
</evidence>
<evidence type="ECO:0000256" key="7">
    <source>
        <dbReference type="ARBA" id="ARBA00022723"/>
    </source>
</evidence>
<feature type="domain" description="Pterin-binding" evidence="11">
    <location>
        <begin position="20"/>
        <end position="274"/>
    </location>
</feature>
<evidence type="ECO:0000256" key="9">
    <source>
        <dbReference type="ARBA" id="ARBA00022909"/>
    </source>
</evidence>
<dbReference type="EMBL" id="CP094528">
    <property type="protein sequence ID" value="UOE42708.1"/>
    <property type="molecule type" value="Genomic_DNA"/>
</dbReference>
<dbReference type="InterPro" id="IPR006390">
    <property type="entry name" value="DHP_synth_dom"/>
</dbReference>
<evidence type="ECO:0000259" key="11">
    <source>
        <dbReference type="PROSITE" id="PS50972"/>
    </source>
</evidence>
<keyword evidence="8 10" id="KW-0460">Magnesium</keyword>
<dbReference type="GO" id="GO:0004156">
    <property type="term" value="F:dihydropteroate synthase activity"/>
    <property type="evidence" value="ECO:0007669"/>
    <property type="project" value="UniProtKB-EC"/>
</dbReference>
<dbReference type="NCBIfam" id="TIGR01496">
    <property type="entry name" value="DHPS"/>
    <property type="match status" value="1"/>
</dbReference>
<dbReference type="CDD" id="cd00739">
    <property type="entry name" value="DHPS"/>
    <property type="match status" value="1"/>
</dbReference>
<dbReference type="PROSITE" id="PS50972">
    <property type="entry name" value="PTERIN_BINDING"/>
    <property type="match status" value="1"/>
</dbReference>
<proteinExistence type="inferred from homology"/>
<reference evidence="12 13" key="1">
    <citation type="submission" date="2022-03" db="EMBL/GenBank/DDBJ databases">
        <title>Mucilaginibacter sp. isolated from the gut of Protaetia brevitarsis seulensis larvae.</title>
        <authorList>
            <person name="Won M."/>
            <person name="Kim S.-J."/>
            <person name="Kwon S.-W."/>
        </authorList>
    </citation>
    <scope>NUCLEOTIDE SEQUENCE [LARGE SCALE GENOMIC DNA]</scope>
    <source>
        <strain evidence="12 13">CFWR-12</strain>
    </source>
</reference>
<comment type="similarity">
    <text evidence="4 10">Belongs to the DHPS family.</text>
</comment>
<comment type="pathway">
    <text evidence="3 10">Cofactor biosynthesis; tetrahydrofolate biosynthesis; 7,8-dihydrofolate from 2-amino-4-hydroxy-6-hydroxymethyl-7,8-dihydropteridine diphosphate and 4-aminobenzoate: step 1/2.</text>
</comment>
<evidence type="ECO:0000256" key="1">
    <source>
        <dbReference type="ARBA" id="ARBA00000012"/>
    </source>
</evidence>
<name>A0ABY4BU21_9MICO</name>
<comment type="function">
    <text evidence="10">Catalyzes the condensation of para-aminobenzoate (pABA) with 6-hydroxymethyl-7,8-dihydropterin diphosphate (DHPt-PP) to form 7,8-dihydropteroate (H2Pte), the immediate precursor of folate derivatives.</text>
</comment>
<dbReference type="EC" id="2.5.1.15" evidence="5 10"/>
<evidence type="ECO:0000256" key="8">
    <source>
        <dbReference type="ARBA" id="ARBA00022842"/>
    </source>
</evidence>
<dbReference type="PANTHER" id="PTHR20941">
    <property type="entry name" value="FOLATE SYNTHESIS PROTEINS"/>
    <property type="match status" value="1"/>
</dbReference>